<evidence type="ECO:0000256" key="3">
    <source>
        <dbReference type="ARBA" id="ARBA00022691"/>
    </source>
</evidence>
<keyword evidence="9 15" id="KW-0456">Lyase</keyword>
<keyword evidence="7 15" id="KW-0620">Polyamine biosynthesis</keyword>
<evidence type="ECO:0000256" key="10">
    <source>
        <dbReference type="ARBA" id="ARBA00023270"/>
    </source>
</evidence>
<evidence type="ECO:0000256" key="12">
    <source>
        <dbReference type="ARBA" id="ARBA00048112"/>
    </source>
</evidence>
<feature type="chain" id="PRO_5043071521" description="S-adenosylmethionine decarboxylase alpha chain" evidence="15">
    <location>
        <begin position="63"/>
        <end position="122"/>
    </location>
</feature>
<feature type="active site" description="Proton donor; for catalytic activity" evidence="15">
    <location>
        <position position="83"/>
    </location>
</feature>
<keyword evidence="3 15" id="KW-0949">S-adenosyl-L-methionine</keyword>
<feature type="chain" id="PRO_5043071519" description="S-adenosylmethionine decarboxylase beta chain" evidence="15">
    <location>
        <begin position="1"/>
        <end position="62"/>
    </location>
</feature>
<keyword evidence="11 15" id="KW-0670">Pyruvate</keyword>
<comment type="cofactor">
    <cofactor evidence="15">
        <name>pyruvate</name>
        <dbReference type="ChEBI" id="CHEBI:15361"/>
    </cofactor>
    <text evidence="15">Binds 1 pyruvoyl group covalently per subunit.</text>
</comment>
<organism evidence="16 17">
    <name type="scientific">Rapidithrix thailandica</name>
    <dbReference type="NCBI Taxonomy" id="413964"/>
    <lineage>
        <taxon>Bacteria</taxon>
        <taxon>Pseudomonadati</taxon>
        <taxon>Bacteroidota</taxon>
        <taxon>Cytophagia</taxon>
        <taxon>Cytophagales</taxon>
        <taxon>Flammeovirgaceae</taxon>
        <taxon>Rapidithrix</taxon>
    </lineage>
</organism>
<dbReference type="Pfam" id="PF02675">
    <property type="entry name" value="AdoMet_dc"/>
    <property type="match status" value="1"/>
</dbReference>
<dbReference type="EMBL" id="JBDKWZ010000027">
    <property type="protein sequence ID" value="MEN7551778.1"/>
    <property type="molecule type" value="Genomic_DNA"/>
</dbReference>
<evidence type="ECO:0000256" key="2">
    <source>
        <dbReference type="ARBA" id="ARBA00011601"/>
    </source>
</evidence>
<evidence type="ECO:0000256" key="14">
    <source>
        <dbReference type="ARBA" id="ARBA00061583"/>
    </source>
</evidence>
<dbReference type="InterPro" id="IPR016067">
    <property type="entry name" value="S-AdoMet_deCO2ase_core"/>
</dbReference>
<keyword evidence="17" id="KW-1185">Reference proteome</keyword>
<evidence type="ECO:0000256" key="13">
    <source>
        <dbReference type="ARBA" id="ARBA00056215"/>
    </source>
</evidence>
<comment type="pathway">
    <text evidence="1 15">Amine and polyamine biosynthesis; S-adenosylmethioninamine biosynthesis; S-adenosylmethioninamine from S-adenosyl-L-methionine: step 1/1.</text>
</comment>
<dbReference type="NCBIfam" id="TIGR03330">
    <property type="entry name" value="SAM_DCase_Bsu"/>
    <property type="match status" value="1"/>
</dbReference>
<dbReference type="Gene3D" id="3.30.160.750">
    <property type="match status" value="1"/>
</dbReference>
<accession>A0AAW9SKX7</accession>
<evidence type="ECO:0000313" key="16">
    <source>
        <dbReference type="EMBL" id="MEN7551778.1"/>
    </source>
</evidence>
<sequence>METSGKHHIVELWGSTFDKLNDLDFIRKTLIQAAEKAGVDIREKIFHRFTPHGLSGVLVLAESHLSIHTFPEHGYASVDIYTCGDSVNPSLAIDHICEQLAATSVEKLEINRGEKPMRIISH</sequence>
<keyword evidence="8 15" id="KW-0865">Zymogen</keyword>
<keyword evidence="5 15" id="KW-0068">Autocatalytic cleavage</keyword>
<keyword evidence="10 15" id="KW-0704">Schiff base</keyword>
<evidence type="ECO:0000313" key="17">
    <source>
        <dbReference type="Proteomes" id="UP001403385"/>
    </source>
</evidence>
<dbReference type="EC" id="4.1.1.50" evidence="15"/>
<comment type="caution">
    <text evidence="16">The sequence shown here is derived from an EMBL/GenBank/DDBJ whole genome shotgun (WGS) entry which is preliminary data.</text>
</comment>
<name>A0AAW9SKX7_9BACT</name>
<dbReference type="RefSeq" id="WP_346824557.1">
    <property type="nucleotide sequence ID" value="NZ_JBDKWZ010000027.1"/>
</dbReference>
<dbReference type="InterPro" id="IPR042286">
    <property type="entry name" value="AdoMetDC_C"/>
</dbReference>
<keyword evidence="6 15" id="KW-0745">Spermidine biosynthesis</keyword>
<dbReference type="AlphaFoldDB" id="A0AAW9SKX7"/>
<dbReference type="InterPro" id="IPR042284">
    <property type="entry name" value="AdoMetDC_N"/>
</dbReference>
<dbReference type="GO" id="GO:0005829">
    <property type="term" value="C:cytosol"/>
    <property type="evidence" value="ECO:0007669"/>
    <property type="project" value="TreeGrafter"/>
</dbReference>
<comment type="similarity">
    <text evidence="14 15">Belongs to the prokaryotic AdoMetDC family. Type 1 subfamily.</text>
</comment>
<dbReference type="GO" id="GO:0004014">
    <property type="term" value="F:adenosylmethionine decarboxylase activity"/>
    <property type="evidence" value="ECO:0007669"/>
    <property type="project" value="UniProtKB-UniRule"/>
</dbReference>
<proteinExistence type="inferred from homology"/>
<evidence type="ECO:0000256" key="7">
    <source>
        <dbReference type="ARBA" id="ARBA00023115"/>
    </source>
</evidence>
<dbReference type="PANTHER" id="PTHR33866:SF2">
    <property type="entry name" value="S-ADENOSYLMETHIONINE DECARBOXYLASE PROENZYME"/>
    <property type="match status" value="1"/>
</dbReference>
<dbReference type="InterPro" id="IPR017716">
    <property type="entry name" value="S-AdoMet_deCOase_pro-enz"/>
</dbReference>
<protein>
    <recommendedName>
        <fullName evidence="15">S-adenosylmethionine decarboxylase proenzyme</fullName>
        <shortName evidence="15">AdoMetDC</shortName>
        <shortName evidence="15">SAMDC</shortName>
        <ecNumber evidence="15">4.1.1.50</ecNumber>
    </recommendedName>
    <component>
        <recommendedName>
            <fullName evidence="15">S-adenosylmethionine decarboxylase beta chain</fullName>
        </recommendedName>
    </component>
    <component>
        <recommendedName>
            <fullName evidence="15">S-adenosylmethionine decarboxylase alpha chain</fullName>
        </recommendedName>
    </component>
</protein>
<evidence type="ECO:0000256" key="4">
    <source>
        <dbReference type="ARBA" id="ARBA00022793"/>
    </source>
</evidence>
<feature type="modified residue" description="Pyruvic acid (Ser); by autocatalysis" evidence="15">
    <location>
        <position position="63"/>
    </location>
</feature>
<dbReference type="SUPFAM" id="SSF56276">
    <property type="entry name" value="S-adenosylmethionine decarboxylase"/>
    <property type="match status" value="1"/>
</dbReference>
<dbReference type="PANTHER" id="PTHR33866">
    <property type="entry name" value="S-ADENOSYLMETHIONINE DECARBOXYLASE PROENZYME"/>
    <property type="match status" value="1"/>
</dbReference>
<comment type="PTM">
    <text evidence="15">Is synthesized initially as an inactive proenzyme. Formation of the active enzyme involves a self-maturation process in which the active site pyruvoyl group is generated from an internal serine residue via an autocatalytic post-translational modification. Two non-identical subunits are generated from the proenzyme in this reaction, and the pyruvate is formed at the N-terminus of the alpha chain, which is derived from the carboxyl end of the proenzyme. The post-translation cleavage follows an unusual pathway, termed non-hydrolytic serinolysis, in which the side chain hydroxyl group of the serine supplies its oxygen atom to form the C-terminus of the beta chain, while the remainder of the serine residue undergoes an oxidative deamination to produce ammonia and the pyruvoyl group blocking the N-terminus of the alpha chain.</text>
</comment>
<evidence type="ECO:0000256" key="11">
    <source>
        <dbReference type="ARBA" id="ARBA00023317"/>
    </source>
</evidence>
<evidence type="ECO:0000256" key="1">
    <source>
        <dbReference type="ARBA" id="ARBA00004911"/>
    </source>
</evidence>
<evidence type="ECO:0000256" key="15">
    <source>
        <dbReference type="HAMAP-Rule" id="MF_00464"/>
    </source>
</evidence>
<comment type="subunit">
    <text evidence="2 15">Heterotetramer of two alpha and two beta chains arranged as a dimer of alpha/beta heterodimers.</text>
</comment>
<dbReference type="Proteomes" id="UP001403385">
    <property type="component" value="Unassembled WGS sequence"/>
</dbReference>
<reference evidence="16 17" key="1">
    <citation type="submission" date="2024-04" db="EMBL/GenBank/DDBJ databases">
        <title>Novel genus in family Flammeovirgaceae.</title>
        <authorList>
            <person name="Nguyen T.H."/>
            <person name="Vuong T.Q."/>
            <person name="Le H."/>
            <person name="Kim S.-G."/>
        </authorList>
    </citation>
    <scope>NUCLEOTIDE SEQUENCE [LARGE SCALE GENOMIC DNA]</scope>
    <source>
        <strain evidence="16 17">JCM 23209</strain>
    </source>
</reference>
<evidence type="ECO:0000256" key="8">
    <source>
        <dbReference type="ARBA" id="ARBA00023145"/>
    </source>
</evidence>
<evidence type="ECO:0000256" key="5">
    <source>
        <dbReference type="ARBA" id="ARBA00022813"/>
    </source>
</evidence>
<comment type="catalytic activity">
    <reaction evidence="12 15">
        <text>S-adenosyl-L-methionine + H(+) = S-adenosyl 3-(methylsulfanyl)propylamine + CO2</text>
        <dbReference type="Rhea" id="RHEA:15981"/>
        <dbReference type="ChEBI" id="CHEBI:15378"/>
        <dbReference type="ChEBI" id="CHEBI:16526"/>
        <dbReference type="ChEBI" id="CHEBI:57443"/>
        <dbReference type="ChEBI" id="CHEBI:59789"/>
        <dbReference type="EC" id="4.1.1.50"/>
    </reaction>
</comment>
<dbReference type="FunFam" id="3.30.360.110:FF:000001">
    <property type="entry name" value="S-adenosylmethionine decarboxylase proenzyme"/>
    <property type="match status" value="1"/>
</dbReference>
<feature type="active site" description="Proton acceptor; for processing activity" evidence="15">
    <location>
        <position position="68"/>
    </location>
</feature>
<evidence type="ECO:0000256" key="9">
    <source>
        <dbReference type="ARBA" id="ARBA00023239"/>
    </source>
</evidence>
<dbReference type="InterPro" id="IPR003826">
    <property type="entry name" value="AdoMetDC_fam_prok"/>
</dbReference>
<evidence type="ECO:0000256" key="6">
    <source>
        <dbReference type="ARBA" id="ARBA00023066"/>
    </source>
</evidence>
<feature type="active site" description="Schiff-base intermediate with substrate; via pyruvic acid" evidence="15">
    <location>
        <position position="63"/>
    </location>
</feature>
<dbReference type="GO" id="GO:0008295">
    <property type="term" value="P:spermidine biosynthetic process"/>
    <property type="evidence" value="ECO:0007669"/>
    <property type="project" value="UniProtKB-UniRule"/>
</dbReference>
<feature type="site" description="Cleavage (non-hydrolytic); by autolysis" evidence="15">
    <location>
        <begin position="62"/>
        <end position="63"/>
    </location>
</feature>
<keyword evidence="4 15" id="KW-0210">Decarboxylase</keyword>
<dbReference type="HAMAP" id="MF_00464">
    <property type="entry name" value="AdoMetDC_1"/>
    <property type="match status" value="1"/>
</dbReference>
<dbReference type="Gene3D" id="3.30.360.110">
    <property type="entry name" value="S-adenosylmethionine decarboxylase domain"/>
    <property type="match status" value="1"/>
</dbReference>
<gene>
    <name evidence="16" type="primary">speD</name>
    <name evidence="15" type="synonym">speH</name>
    <name evidence="16" type="ORF">AAG747_27935</name>
</gene>
<comment type="function">
    <text evidence="13 15">Catalyzes the decarboxylation of S-adenosylmethionine to S-adenosylmethioninamine (dcAdoMet), the propylamine donor required for the synthesis of the polyamines spermine and spermidine from the diamine putrescine.</text>
</comment>